<comment type="caution">
    <text evidence="2">The sequence shown here is derived from an EMBL/GenBank/DDBJ whole genome shotgun (WGS) entry which is preliminary data.</text>
</comment>
<dbReference type="SUPFAM" id="SSF81301">
    <property type="entry name" value="Nucleotidyltransferase"/>
    <property type="match status" value="1"/>
</dbReference>
<gene>
    <name evidence="2" type="ORF">LCGC14_3016330</name>
</gene>
<evidence type="ECO:0000259" key="1">
    <source>
        <dbReference type="Pfam" id="PF18765"/>
    </source>
</evidence>
<dbReference type="Gene3D" id="3.30.460.10">
    <property type="entry name" value="Beta Polymerase, domain 2"/>
    <property type="match status" value="1"/>
</dbReference>
<dbReference type="CDD" id="cd05403">
    <property type="entry name" value="NT_KNTase_like"/>
    <property type="match status" value="1"/>
</dbReference>
<name>A0A0F8Z488_9ZZZZ</name>
<reference evidence="2" key="1">
    <citation type="journal article" date="2015" name="Nature">
        <title>Complex archaea that bridge the gap between prokaryotes and eukaryotes.</title>
        <authorList>
            <person name="Spang A."/>
            <person name="Saw J.H."/>
            <person name="Jorgensen S.L."/>
            <person name="Zaremba-Niedzwiedzka K."/>
            <person name="Martijn J."/>
            <person name="Lind A.E."/>
            <person name="van Eijk R."/>
            <person name="Schleper C."/>
            <person name="Guy L."/>
            <person name="Ettema T.J."/>
        </authorList>
    </citation>
    <scope>NUCLEOTIDE SEQUENCE</scope>
</reference>
<proteinExistence type="predicted"/>
<evidence type="ECO:0000313" key="2">
    <source>
        <dbReference type="EMBL" id="KKK61239.1"/>
    </source>
</evidence>
<dbReference type="InterPro" id="IPR041633">
    <property type="entry name" value="Polbeta"/>
</dbReference>
<dbReference type="EMBL" id="LAZR01062575">
    <property type="protein sequence ID" value="KKK61239.1"/>
    <property type="molecule type" value="Genomic_DNA"/>
</dbReference>
<dbReference type="Pfam" id="PF18765">
    <property type="entry name" value="Polbeta"/>
    <property type="match status" value="1"/>
</dbReference>
<feature type="non-terminal residue" evidence="2">
    <location>
        <position position="111"/>
    </location>
</feature>
<sequence>MDIDLSFIQNSKFLGSIKEYLERLFNLDKKVQGVLLFGSLARGEAIYSEREISDIDLIVIFSDGELPNDHIERSKIKRESMGLALLGFDSIWITKTEFEKSVKIKMDIILS</sequence>
<protein>
    <recommendedName>
        <fullName evidence="1">Polymerase beta nucleotidyltransferase domain-containing protein</fullName>
    </recommendedName>
</protein>
<dbReference type="AlphaFoldDB" id="A0A0F8Z488"/>
<feature type="domain" description="Polymerase beta nucleotidyltransferase" evidence="1">
    <location>
        <begin position="21"/>
        <end position="83"/>
    </location>
</feature>
<accession>A0A0F8Z488</accession>
<dbReference type="InterPro" id="IPR043519">
    <property type="entry name" value="NT_sf"/>
</dbReference>
<organism evidence="2">
    <name type="scientific">marine sediment metagenome</name>
    <dbReference type="NCBI Taxonomy" id="412755"/>
    <lineage>
        <taxon>unclassified sequences</taxon>
        <taxon>metagenomes</taxon>
        <taxon>ecological metagenomes</taxon>
    </lineage>
</organism>